<feature type="compositionally biased region" description="Basic and acidic residues" evidence="1">
    <location>
        <begin position="385"/>
        <end position="404"/>
    </location>
</feature>
<dbReference type="PANTHER" id="PTHR34560">
    <property type="entry name" value="POLYKETIDE CYCLASE/DEHYDRASE/LIPID TRANSPORT SUPERFAMILY PROTEIN"/>
    <property type="match status" value="1"/>
</dbReference>
<feature type="region of interest" description="Disordered" evidence="1">
    <location>
        <begin position="626"/>
        <end position="647"/>
    </location>
</feature>
<dbReference type="InterPro" id="IPR023393">
    <property type="entry name" value="START-like_dom_sf"/>
</dbReference>
<evidence type="ECO:0000313" key="3">
    <source>
        <dbReference type="Proteomes" id="UP001415857"/>
    </source>
</evidence>
<sequence>MERKPTITKYRERLDKTLASHDLTNEETLKTLVKNQLLSSSQYETEEDINSVLERRTVEVSNFIDMLRSASVNDNEASKTRETPHAEWKLKQDTEDCRVMYREGPKGTPFHTLLVEGYVDAPIDVCLCVSWESNLYKKWWPQFTVPAFKVISSQCLQKVRIGENISSVRMKLSWPLSAREALVHFFEFEYFQDDLIIVLANTISDLESVDKSTHGFTNDGLPEAKDIVRIDFIGGFALQKVTPDRSYFRTIANMDIKLDFVPPALINFIARQLVGNGFRLYQKAVGSVSKSDEDFIKALGDPMYARIRETLYSNNKANEALEPEDRKSDICILPEEHEIKTMPTDIRDMDPIVLGNENAIESSPQNAPLIDQNTLGEIEEEEIEESRHLEEGRKGIDHSPTDQIADKCRENDKYKSCLSPEVEQAQGTLENATESSLENVPVIYHNALGEIEEEEIEESRHLEEGSKVIDHSLTRHSPTNQIAEKFLVNNKYNFCLSPGVEQALGTLEQAISMIREFGFNAQTRSPSGFVNEEFHNLETDAEKNSTSSEDGGSCSDGVVGMEASKEDIMERTSDEHRNSSGMNDSRHMGSYSYSREVNHNRIAPALAEQNLPTPSETHQVALCSSPREVNHNRIAPALSERNLPDPK</sequence>
<dbReference type="AlphaFoldDB" id="A0AAP0X654"/>
<evidence type="ECO:0000313" key="2">
    <source>
        <dbReference type="EMBL" id="KAK9290902.1"/>
    </source>
</evidence>
<protein>
    <submittedName>
        <fullName evidence="2">Uncharacterized protein</fullName>
    </submittedName>
</protein>
<feature type="region of interest" description="Disordered" evidence="1">
    <location>
        <begin position="539"/>
        <end position="559"/>
    </location>
</feature>
<name>A0AAP0X654_LIQFO</name>
<dbReference type="PANTHER" id="PTHR34560:SF1">
    <property type="entry name" value="START DOMAIN-CONTAINING PROTEIN"/>
    <property type="match status" value="1"/>
</dbReference>
<accession>A0AAP0X654</accession>
<feature type="region of interest" description="Disordered" evidence="1">
    <location>
        <begin position="570"/>
        <end position="589"/>
    </location>
</feature>
<proteinExistence type="predicted"/>
<reference evidence="2 3" key="1">
    <citation type="journal article" date="2024" name="Plant J.">
        <title>Genome sequences and population genomics reveal climatic adaptation and genomic divergence between two closely related sweetgum species.</title>
        <authorList>
            <person name="Xu W.Q."/>
            <person name="Ren C.Q."/>
            <person name="Zhang X.Y."/>
            <person name="Comes H.P."/>
            <person name="Liu X.H."/>
            <person name="Li Y.G."/>
            <person name="Kettle C.J."/>
            <person name="Jalonen R."/>
            <person name="Gaisberger H."/>
            <person name="Ma Y.Z."/>
            <person name="Qiu Y.X."/>
        </authorList>
    </citation>
    <scope>NUCLEOTIDE SEQUENCE [LARGE SCALE GENOMIC DNA]</scope>
    <source>
        <strain evidence="2">Hangzhou</strain>
    </source>
</reference>
<gene>
    <name evidence="2" type="ORF">L1049_009081</name>
</gene>
<feature type="region of interest" description="Disordered" evidence="1">
    <location>
        <begin position="384"/>
        <end position="404"/>
    </location>
</feature>
<dbReference type="EMBL" id="JBBPBK010000002">
    <property type="protein sequence ID" value="KAK9290902.1"/>
    <property type="molecule type" value="Genomic_DNA"/>
</dbReference>
<dbReference type="SUPFAM" id="SSF55961">
    <property type="entry name" value="Bet v1-like"/>
    <property type="match status" value="1"/>
</dbReference>
<dbReference type="Gene3D" id="3.30.530.20">
    <property type="match status" value="1"/>
</dbReference>
<comment type="caution">
    <text evidence="2">The sequence shown here is derived from an EMBL/GenBank/DDBJ whole genome shotgun (WGS) entry which is preliminary data.</text>
</comment>
<evidence type="ECO:0000256" key="1">
    <source>
        <dbReference type="SAM" id="MobiDB-lite"/>
    </source>
</evidence>
<keyword evidence="3" id="KW-1185">Reference proteome</keyword>
<organism evidence="2 3">
    <name type="scientific">Liquidambar formosana</name>
    <name type="common">Formosan gum</name>
    <dbReference type="NCBI Taxonomy" id="63359"/>
    <lineage>
        <taxon>Eukaryota</taxon>
        <taxon>Viridiplantae</taxon>
        <taxon>Streptophyta</taxon>
        <taxon>Embryophyta</taxon>
        <taxon>Tracheophyta</taxon>
        <taxon>Spermatophyta</taxon>
        <taxon>Magnoliopsida</taxon>
        <taxon>eudicotyledons</taxon>
        <taxon>Gunneridae</taxon>
        <taxon>Pentapetalae</taxon>
        <taxon>Saxifragales</taxon>
        <taxon>Altingiaceae</taxon>
        <taxon>Liquidambar</taxon>
    </lineage>
</organism>
<dbReference type="Proteomes" id="UP001415857">
    <property type="component" value="Unassembled WGS sequence"/>
</dbReference>
<dbReference type="CDD" id="cd08877">
    <property type="entry name" value="START_2"/>
    <property type="match status" value="1"/>
</dbReference>